<evidence type="ECO:0000256" key="3">
    <source>
        <dbReference type="ARBA" id="ARBA00022692"/>
    </source>
</evidence>
<evidence type="ECO:0000256" key="5">
    <source>
        <dbReference type="ARBA" id="ARBA00023136"/>
    </source>
</evidence>
<dbReference type="Proteomes" id="UP000250222">
    <property type="component" value="Unassembled WGS sequence"/>
</dbReference>
<dbReference type="GO" id="GO:0005886">
    <property type="term" value="C:plasma membrane"/>
    <property type="evidence" value="ECO:0007669"/>
    <property type="project" value="UniProtKB-SubCell"/>
</dbReference>
<feature type="transmembrane region" description="Helical" evidence="7">
    <location>
        <begin position="28"/>
        <end position="50"/>
    </location>
</feature>
<accession>A0A2Y9C044</accession>
<dbReference type="Pfam" id="PF06781">
    <property type="entry name" value="CrgA"/>
    <property type="match status" value="1"/>
</dbReference>
<sequence>MPESKRRKKKATYTPPTAPAEAKESPRWWVPTAVVLMVVGMLWVVVTYIVQAAGPIPGIGNLNLAIGFVVLLVGFLMTLRWR</sequence>
<evidence type="ECO:0000313" key="9">
    <source>
        <dbReference type="EMBL" id="SSA45502.1"/>
    </source>
</evidence>
<feature type="region of interest" description="Disordered" evidence="8">
    <location>
        <begin position="1"/>
        <end position="23"/>
    </location>
</feature>
<evidence type="ECO:0000256" key="4">
    <source>
        <dbReference type="ARBA" id="ARBA00022989"/>
    </source>
</evidence>
<evidence type="ECO:0000256" key="8">
    <source>
        <dbReference type="SAM" id="MobiDB-lite"/>
    </source>
</evidence>
<evidence type="ECO:0000313" key="10">
    <source>
        <dbReference type="Proteomes" id="UP000250222"/>
    </source>
</evidence>
<dbReference type="HAMAP" id="MF_00631">
    <property type="entry name" value="CrgA"/>
    <property type="match status" value="1"/>
</dbReference>
<dbReference type="GO" id="GO:0051301">
    <property type="term" value="P:cell division"/>
    <property type="evidence" value="ECO:0007669"/>
    <property type="project" value="UniProtKB-UniRule"/>
</dbReference>
<dbReference type="RefSeq" id="WP_110853386.1">
    <property type="nucleotide sequence ID" value="NZ_QKLZ01000014.1"/>
</dbReference>
<dbReference type="EMBL" id="UETB01000014">
    <property type="protein sequence ID" value="SSA45502.1"/>
    <property type="molecule type" value="Genomic_DNA"/>
</dbReference>
<dbReference type="OrthoDB" id="5189646at2"/>
<keyword evidence="4 7" id="KW-1133">Transmembrane helix</keyword>
<keyword evidence="3 7" id="KW-0812">Transmembrane</keyword>
<comment type="similarity">
    <text evidence="7">Belongs to the CrgA family.</text>
</comment>
<proteinExistence type="inferred from homology"/>
<evidence type="ECO:0000256" key="7">
    <source>
        <dbReference type="HAMAP-Rule" id="MF_00631"/>
    </source>
</evidence>
<comment type="function">
    <text evidence="7">Involved in cell division.</text>
</comment>
<keyword evidence="6 7" id="KW-0131">Cell cycle</keyword>
<keyword evidence="2 7" id="KW-0132">Cell division</keyword>
<dbReference type="InterPro" id="IPR009619">
    <property type="entry name" value="CrgA"/>
</dbReference>
<protein>
    <recommendedName>
        <fullName evidence="7">Cell division protein CrgA</fullName>
    </recommendedName>
</protein>
<organism evidence="9 10">
    <name type="scientific">Georgenia satyanarayanai</name>
    <dbReference type="NCBI Taxonomy" id="860221"/>
    <lineage>
        <taxon>Bacteria</taxon>
        <taxon>Bacillati</taxon>
        <taxon>Actinomycetota</taxon>
        <taxon>Actinomycetes</taxon>
        <taxon>Micrococcales</taxon>
        <taxon>Bogoriellaceae</taxon>
        <taxon>Georgenia</taxon>
    </lineage>
</organism>
<gene>
    <name evidence="7" type="primary">crgA</name>
    <name evidence="9" type="ORF">SAMN05216184_11426</name>
</gene>
<reference evidence="9 10" key="1">
    <citation type="submission" date="2016-10" db="EMBL/GenBank/DDBJ databases">
        <authorList>
            <person name="Cai Z."/>
        </authorList>
    </citation>
    <scope>NUCLEOTIDE SEQUENCE [LARGE SCALE GENOMIC DNA]</scope>
    <source>
        <strain evidence="9 10">CGMCC 1.10826</strain>
    </source>
</reference>
<dbReference type="AlphaFoldDB" id="A0A2Y9C044"/>
<evidence type="ECO:0000256" key="2">
    <source>
        <dbReference type="ARBA" id="ARBA00022618"/>
    </source>
</evidence>
<keyword evidence="10" id="KW-1185">Reference proteome</keyword>
<name>A0A2Y9C044_9MICO</name>
<comment type="subcellular location">
    <subcellularLocation>
        <location evidence="7">Cell membrane</location>
        <topology evidence="7">Multi-pass membrane protein</topology>
    </subcellularLocation>
</comment>
<evidence type="ECO:0000256" key="6">
    <source>
        <dbReference type="ARBA" id="ARBA00023306"/>
    </source>
</evidence>
<keyword evidence="5 7" id="KW-0472">Membrane</keyword>
<keyword evidence="1 7" id="KW-1003">Cell membrane</keyword>
<feature type="transmembrane region" description="Helical" evidence="7">
    <location>
        <begin position="62"/>
        <end position="79"/>
    </location>
</feature>
<feature type="compositionally biased region" description="Basic residues" evidence="8">
    <location>
        <begin position="1"/>
        <end position="11"/>
    </location>
</feature>
<evidence type="ECO:0000256" key="1">
    <source>
        <dbReference type="ARBA" id="ARBA00022475"/>
    </source>
</evidence>